<proteinExistence type="predicted"/>
<keyword evidence="4 6" id="KW-1133">Transmembrane helix</keyword>
<gene>
    <name evidence="9" type="ORF">GCM10011511_46220</name>
</gene>
<keyword evidence="10" id="KW-1185">Reference proteome</keyword>
<protein>
    <submittedName>
        <fullName evidence="9">ABC transporter permease</fullName>
    </submittedName>
</protein>
<organism evidence="9 10">
    <name type="scientific">Puia dinghuensis</name>
    <dbReference type="NCBI Taxonomy" id="1792502"/>
    <lineage>
        <taxon>Bacteria</taxon>
        <taxon>Pseudomonadati</taxon>
        <taxon>Bacteroidota</taxon>
        <taxon>Chitinophagia</taxon>
        <taxon>Chitinophagales</taxon>
        <taxon>Chitinophagaceae</taxon>
        <taxon>Puia</taxon>
    </lineage>
</organism>
<feature type="transmembrane region" description="Helical" evidence="6">
    <location>
        <begin position="724"/>
        <end position="752"/>
    </location>
</feature>
<dbReference type="InterPro" id="IPR025857">
    <property type="entry name" value="MacB_PCD"/>
</dbReference>
<dbReference type="InterPro" id="IPR050250">
    <property type="entry name" value="Macrolide_Exporter_MacB"/>
</dbReference>
<sequence length="811" mass="89640">MFKSYLKTAWRSLMRHKSASLVKLSGLAIGMACCMLILIYINDELSYNTFCPHYSDIYRVNFVKHGDGETRVMAGSANSVGPAIAKDVSQVAAVGRLYNRSGILEVKEGGEVKRFQEPRVYFADEGVFNVFSIQGGDLKAPNSIVLTKELARKYFGRQDVIGRSMTYENGTLLRVTGVVDALPANSDIHFDALISFETLYTVEPKGIADFLRSNWLYNPCETYVLLKPSASLAAAEATVEQLTQRYGDERLKKSYFFSLQPLAAMHLHASGVEGNPSTNSITYIYIFSAIAFLILLMANINFINLSNAQSLTRIAEIGVRKVSGADSRQLLLQFLGEGLLLSGIAFVVALLLTLPGLSLLNTVTGKSLQPDVLLRVSVLLVFAGLLLGSGLLAGIYPAVFITRMRLTALLKGQPGDNRISGNRIRQSLIVTQFVIAIALVTGAIVIQRQLSYLRNKPLGFDKEQLVVLPLFGKNPSLINSGVDGPLRARMKAFENDLRANTAIRAVTLSSVLPGDFFVSGLVIPEGHTEKDNIFIPWASVDYDFIPTLGAPLVAGRDFSKATGTDHLQAFVINESAVRTFGWKSAGDAIGKTMIRGSMEDGKKGHVIGVIKDFNFGRLDRPQQPLILDVNVPRFTTFAVRVRPDHLPETIGEIHRLWDRYFPERMFEYSFLDENINALYNVQENLSRLVRYFALIAIFISCTGLFALAAFMATQRTREIGIRKVLGASVASVVVLLFSDFLRLAVLALLISIPFAWWTMNRWLHDFAYRITLSWWFFAAAGLLAVGIAFLTVGMQGLRAARVSPVRSLRNE</sequence>
<dbReference type="GO" id="GO:0022857">
    <property type="term" value="F:transmembrane transporter activity"/>
    <property type="evidence" value="ECO:0007669"/>
    <property type="project" value="TreeGrafter"/>
</dbReference>
<dbReference type="Pfam" id="PF02687">
    <property type="entry name" value="FtsX"/>
    <property type="match status" value="2"/>
</dbReference>
<feature type="domain" description="MacB-like periplasmic core" evidence="8">
    <location>
        <begin position="24"/>
        <end position="242"/>
    </location>
</feature>
<dbReference type="PANTHER" id="PTHR30572">
    <property type="entry name" value="MEMBRANE COMPONENT OF TRANSPORTER-RELATED"/>
    <property type="match status" value="1"/>
</dbReference>
<evidence type="ECO:0000313" key="9">
    <source>
        <dbReference type="EMBL" id="GGB17192.1"/>
    </source>
</evidence>
<accession>A0A8J2UH46</accession>
<comment type="subcellular location">
    <subcellularLocation>
        <location evidence="1">Cell membrane</location>
        <topology evidence="1">Multi-pass membrane protein</topology>
    </subcellularLocation>
</comment>
<reference evidence="9" key="2">
    <citation type="submission" date="2020-09" db="EMBL/GenBank/DDBJ databases">
        <authorList>
            <person name="Sun Q."/>
            <person name="Zhou Y."/>
        </authorList>
    </citation>
    <scope>NUCLEOTIDE SEQUENCE</scope>
    <source>
        <strain evidence="9">CGMCC 1.15448</strain>
    </source>
</reference>
<name>A0A8J2UH46_9BACT</name>
<feature type="transmembrane region" description="Helical" evidence="6">
    <location>
        <begin position="772"/>
        <end position="792"/>
    </location>
</feature>
<feature type="transmembrane region" description="Helical" evidence="6">
    <location>
        <begin position="283"/>
        <end position="303"/>
    </location>
</feature>
<keyword evidence="3 6" id="KW-0812">Transmembrane</keyword>
<dbReference type="PANTHER" id="PTHR30572:SF18">
    <property type="entry name" value="ABC-TYPE MACROLIDE FAMILY EXPORT SYSTEM PERMEASE COMPONENT 2"/>
    <property type="match status" value="1"/>
</dbReference>
<keyword evidence="5 6" id="KW-0472">Membrane</keyword>
<feature type="transmembrane region" description="Helical" evidence="6">
    <location>
        <begin position="691"/>
        <end position="712"/>
    </location>
</feature>
<feature type="transmembrane region" description="Helical" evidence="6">
    <location>
        <begin position="21"/>
        <end position="41"/>
    </location>
</feature>
<feature type="transmembrane region" description="Helical" evidence="6">
    <location>
        <begin position="372"/>
        <end position="401"/>
    </location>
</feature>
<keyword evidence="2" id="KW-1003">Cell membrane</keyword>
<evidence type="ECO:0000313" key="10">
    <source>
        <dbReference type="Proteomes" id="UP000607559"/>
    </source>
</evidence>
<feature type="domain" description="ABC3 transporter permease C-terminal" evidence="7">
    <location>
        <begin position="692"/>
        <end position="804"/>
    </location>
</feature>
<evidence type="ECO:0000256" key="4">
    <source>
        <dbReference type="ARBA" id="ARBA00022989"/>
    </source>
</evidence>
<comment type="caution">
    <text evidence="9">The sequence shown here is derived from an EMBL/GenBank/DDBJ whole genome shotgun (WGS) entry which is preliminary data.</text>
</comment>
<evidence type="ECO:0000259" key="8">
    <source>
        <dbReference type="Pfam" id="PF12704"/>
    </source>
</evidence>
<evidence type="ECO:0000256" key="6">
    <source>
        <dbReference type="SAM" id="Phobius"/>
    </source>
</evidence>
<dbReference type="Pfam" id="PF12704">
    <property type="entry name" value="MacB_PCD"/>
    <property type="match status" value="1"/>
</dbReference>
<dbReference type="GO" id="GO:0005886">
    <property type="term" value="C:plasma membrane"/>
    <property type="evidence" value="ECO:0007669"/>
    <property type="project" value="UniProtKB-SubCell"/>
</dbReference>
<dbReference type="InterPro" id="IPR003838">
    <property type="entry name" value="ABC3_permease_C"/>
</dbReference>
<reference evidence="9" key="1">
    <citation type="journal article" date="2014" name="Int. J. Syst. Evol. Microbiol.">
        <title>Complete genome sequence of Corynebacterium casei LMG S-19264T (=DSM 44701T), isolated from a smear-ripened cheese.</title>
        <authorList>
            <consortium name="US DOE Joint Genome Institute (JGI-PGF)"/>
            <person name="Walter F."/>
            <person name="Albersmeier A."/>
            <person name="Kalinowski J."/>
            <person name="Ruckert C."/>
        </authorList>
    </citation>
    <scope>NUCLEOTIDE SEQUENCE</scope>
    <source>
        <strain evidence="9">CGMCC 1.15448</strain>
    </source>
</reference>
<evidence type="ECO:0000256" key="1">
    <source>
        <dbReference type="ARBA" id="ARBA00004651"/>
    </source>
</evidence>
<feature type="domain" description="ABC3 transporter permease C-terminal" evidence="7">
    <location>
        <begin position="289"/>
        <end position="404"/>
    </location>
</feature>
<dbReference type="RefSeq" id="WP_188936301.1">
    <property type="nucleotide sequence ID" value="NZ_BMJC01000005.1"/>
</dbReference>
<evidence type="ECO:0000256" key="2">
    <source>
        <dbReference type="ARBA" id="ARBA00022475"/>
    </source>
</evidence>
<evidence type="ECO:0000256" key="3">
    <source>
        <dbReference type="ARBA" id="ARBA00022692"/>
    </source>
</evidence>
<feature type="transmembrane region" description="Helical" evidence="6">
    <location>
        <begin position="330"/>
        <end position="352"/>
    </location>
</feature>
<evidence type="ECO:0000256" key="5">
    <source>
        <dbReference type="ARBA" id="ARBA00023136"/>
    </source>
</evidence>
<feature type="transmembrane region" description="Helical" evidence="6">
    <location>
        <begin position="428"/>
        <end position="446"/>
    </location>
</feature>
<dbReference type="AlphaFoldDB" id="A0A8J2UH46"/>
<dbReference type="EMBL" id="BMJC01000005">
    <property type="protein sequence ID" value="GGB17192.1"/>
    <property type="molecule type" value="Genomic_DNA"/>
</dbReference>
<evidence type="ECO:0000259" key="7">
    <source>
        <dbReference type="Pfam" id="PF02687"/>
    </source>
</evidence>
<dbReference type="Proteomes" id="UP000607559">
    <property type="component" value="Unassembled WGS sequence"/>
</dbReference>